<reference evidence="4 5" key="1">
    <citation type="journal article" date="2024" name="J. Plant Pathol.">
        <title>Sequence and assembly of the genome of Seiridium unicorne, isolate CBS 538.82, causal agent of cypress canker disease.</title>
        <authorList>
            <person name="Scali E."/>
            <person name="Rocca G.D."/>
            <person name="Danti R."/>
            <person name="Garbelotto M."/>
            <person name="Barberini S."/>
            <person name="Baroncelli R."/>
            <person name="Emiliani G."/>
        </authorList>
    </citation>
    <scope>NUCLEOTIDE SEQUENCE [LARGE SCALE GENOMIC DNA]</scope>
    <source>
        <strain evidence="4 5">BM-138-508</strain>
    </source>
</reference>
<dbReference type="SUPFAM" id="SSF52096">
    <property type="entry name" value="ClpP/crotonase"/>
    <property type="match status" value="1"/>
</dbReference>
<dbReference type="Gene3D" id="1.10.12.10">
    <property type="entry name" value="Lyase 2-enoyl-coa Hydratase, Chain A, domain 2"/>
    <property type="match status" value="1"/>
</dbReference>
<dbReference type="CDD" id="cd06558">
    <property type="entry name" value="crotonase-like"/>
    <property type="match status" value="1"/>
</dbReference>
<keyword evidence="5" id="KW-1185">Reference proteome</keyword>
<dbReference type="Proteomes" id="UP001408356">
    <property type="component" value="Unassembled WGS sequence"/>
</dbReference>
<protein>
    <submittedName>
        <fullName evidence="4">Carnitinyl-CoA dehydratase</fullName>
    </submittedName>
</protein>
<dbReference type="EMBL" id="JARVKF010000157">
    <property type="protein sequence ID" value="KAK9421727.1"/>
    <property type="molecule type" value="Genomic_DNA"/>
</dbReference>
<dbReference type="Gene3D" id="3.90.226.10">
    <property type="entry name" value="2-enoyl-CoA Hydratase, Chain A, domain 1"/>
    <property type="match status" value="1"/>
</dbReference>
<evidence type="ECO:0000313" key="4">
    <source>
        <dbReference type="EMBL" id="KAK9421727.1"/>
    </source>
</evidence>
<accession>A0ABR2V479</accession>
<dbReference type="PANTHER" id="PTHR11941">
    <property type="entry name" value="ENOYL-COA HYDRATASE-RELATED"/>
    <property type="match status" value="1"/>
</dbReference>
<evidence type="ECO:0000256" key="1">
    <source>
        <dbReference type="ARBA" id="ARBA00005254"/>
    </source>
</evidence>
<comment type="caution">
    <text evidence="4">The sequence shown here is derived from an EMBL/GenBank/DDBJ whole genome shotgun (WGS) entry which is preliminary data.</text>
</comment>
<evidence type="ECO:0000313" key="5">
    <source>
        <dbReference type="Proteomes" id="UP001408356"/>
    </source>
</evidence>
<comment type="similarity">
    <text evidence="1 3">Belongs to the enoyl-CoA hydratase/isomerase family.</text>
</comment>
<dbReference type="PANTHER" id="PTHR11941:SF158">
    <property type="entry name" value="ENOYL-COA HYDRATASE (AFU_ORTHOLOGUE AFUA_2G10650)"/>
    <property type="match status" value="1"/>
</dbReference>
<dbReference type="InterPro" id="IPR029045">
    <property type="entry name" value="ClpP/crotonase-like_dom_sf"/>
</dbReference>
<name>A0ABR2V479_9PEZI</name>
<dbReference type="Pfam" id="PF00378">
    <property type="entry name" value="ECH_1"/>
    <property type="match status" value="1"/>
</dbReference>
<gene>
    <name evidence="4" type="ORF">SUNI508_05328</name>
</gene>
<dbReference type="InterPro" id="IPR014748">
    <property type="entry name" value="Enoyl-CoA_hydra_C"/>
</dbReference>
<sequence length="276" mass="30314">MSRVPQTRCSPPTALSYLRLSYPKPRILQIRMDSPATLNALSVTALREFDEVLRWLDSEPTLMVAILTGTGRAFCAGADLKHWYRALMGESNEGFDTLGIDPLTRRRGKKPVIAAVNGFAFGGGFEFIVNCDIVVAADTALFGLPEVKRGLAPNGGVLPRLLHTVGMQVACELVLTGRQVTALEMHKWGLVNKVVSLDNLLVEATRYAELIANNSPDSIICARAGLRQAWETGNVDEATSIWSESDFSRLEKGENAREGLSAFKEKRAPRWVESKL</sequence>
<dbReference type="InterPro" id="IPR001753">
    <property type="entry name" value="Enoyl-CoA_hydra/iso"/>
</dbReference>
<dbReference type="InterPro" id="IPR018376">
    <property type="entry name" value="Enoyl-CoA_hyd/isom_CS"/>
</dbReference>
<proteinExistence type="inferred from homology"/>
<evidence type="ECO:0000256" key="3">
    <source>
        <dbReference type="RuleBase" id="RU003707"/>
    </source>
</evidence>
<organism evidence="4 5">
    <name type="scientific">Seiridium unicorne</name>
    <dbReference type="NCBI Taxonomy" id="138068"/>
    <lineage>
        <taxon>Eukaryota</taxon>
        <taxon>Fungi</taxon>
        <taxon>Dikarya</taxon>
        <taxon>Ascomycota</taxon>
        <taxon>Pezizomycotina</taxon>
        <taxon>Sordariomycetes</taxon>
        <taxon>Xylariomycetidae</taxon>
        <taxon>Amphisphaeriales</taxon>
        <taxon>Sporocadaceae</taxon>
        <taxon>Seiridium</taxon>
    </lineage>
</organism>
<dbReference type="PROSITE" id="PS00166">
    <property type="entry name" value="ENOYL_COA_HYDRATASE"/>
    <property type="match status" value="1"/>
</dbReference>
<keyword evidence="2" id="KW-0456">Lyase</keyword>
<evidence type="ECO:0000256" key="2">
    <source>
        <dbReference type="ARBA" id="ARBA00023239"/>
    </source>
</evidence>